<proteinExistence type="predicted"/>
<evidence type="ECO:0000256" key="8">
    <source>
        <dbReference type="ARBA" id="ARBA00022741"/>
    </source>
</evidence>
<evidence type="ECO:0000256" key="3">
    <source>
        <dbReference type="ARBA" id="ARBA00012438"/>
    </source>
</evidence>
<dbReference type="SMART" id="SM00388">
    <property type="entry name" value="HisKA"/>
    <property type="match status" value="1"/>
</dbReference>
<dbReference type="GO" id="GO:0000155">
    <property type="term" value="F:phosphorelay sensor kinase activity"/>
    <property type="evidence" value="ECO:0007669"/>
    <property type="project" value="InterPro"/>
</dbReference>
<dbReference type="PANTHER" id="PTHR45528:SF1">
    <property type="entry name" value="SENSOR HISTIDINE KINASE CPXA"/>
    <property type="match status" value="1"/>
</dbReference>
<evidence type="ECO:0000256" key="14">
    <source>
        <dbReference type="SAM" id="Phobius"/>
    </source>
</evidence>
<keyword evidence="5" id="KW-0597">Phosphoprotein</keyword>
<evidence type="ECO:0000256" key="13">
    <source>
        <dbReference type="ARBA" id="ARBA00023136"/>
    </source>
</evidence>
<evidence type="ECO:0000313" key="17">
    <source>
        <dbReference type="Proteomes" id="UP000078459"/>
    </source>
</evidence>
<keyword evidence="9" id="KW-0418">Kinase</keyword>
<dbReference type="Gene3D" id="3.30.565.10">
    <property type="entry name" value="Histidine kinase-like ATPase, C-terminal domain"/>
    <property type="match status" value="1"/>
</dbReference>
<keyword evidence="13 14" id="KW-0472">Membrane</keyword>
<dbReference type="EC" id="2.7.13.3" evidence="3"/>
<evidence type="ECO:0000256" key="7">
    <source>
        <dbReference type="ARBA" id="ARBA00022692"/>
    </source>
</evidence>
<dbReference type="PROSITE" id="PS50109">
    <property type="entry name" value="HIS_KIN"/>
    <property type="match status" value="1"/>
</dbReference>
<feature type="transmembrane region" description="Helical" evidence="14">
    <location>
        <begin position="130"/>
        <end position="152"/>
    </location>
</feature>
<comment type="catalytic activity">
    <reaction evidence="1">
        <text>ATP + protein L-histidine = ADP + protein N-phospho-L-histidine.</text>
        <dbReference type="EC" id="2.7.13.3"/>
    </reaction>
</comment>
<gene>
    <name evidence="16" type="ORF">A5893_08215</name>
</gene>
<dbReference type="Proteomes" id="UP000078459">
    <property type="component" value="Unassembled WGS sequence"/>
</dbReference>
<evidence type="ECO:0000256" key="12">
    <source>
        <dbReference type="ARBA" id="ARBA00023012"/>
    </source>
</evidence>
<feature type="transmembrane region" description="Helical" evidence="14">
    <location>
        <begin position="12"/>
        <end position="34"/>
    </location>
</feature>
<keyword evidence="10" id="KW-0067">ATP-binding</keyword>
<dbReference type="OrthoDB" id="1522504at2"/>
<evidence type="ECO:0000256" key="1">
    <source>
        <dbReference type="ARBA" id="ARBA00000085"/>
    </source>
</evidence>
<comment type="subcellular location">
    <subcellularLocation>
        <location evidence="2">Cell membrane</location>
        <topology evidence="2">Multi-pass membrane protein</topology>
    </subcellularLocation>
</comment>
<protein>
    <recommendedName>
        <fullName evidence="3">histidine kinase</fullName>
        <ecNumber evidence="3">2.7.13.3</ecNumber>
    </recommendedName>
</protein>
<dbReference type="Pfam" id="PF02518">
    <property type="entry name" value="HATPase_c"/>
    <property type="match status" value="1"/>
</dbReference>
<evidence type="ECO:0000256" key="9">
    <source>
        <dbReference type="ARBA" id="ARBA00022777"/>
    </source>
</evidence>
<dbReference type="Pfam" id="PF00512">
    <property type="entry name" value="HisKA"/>
    <property type="match status" value="1"/>
</dbReference>
<dbReference type="SUPFAM" id="SSF55874">
    <property type="entry name" value="ATPase domain of HSP90 chaperone/DNA topoisomerase II/histidine kinase"/>
    <property type="match status" value="1"/>
</dbReference>
<keyword evidence="6" id="KW-0808">Transferase</keyword>
<evidence type="ECO:0000256" key="4">
    <source>
        <dbReference type="ARBA" id="ARBA00022475"/>
    </source>
</evidence>
<evidence type="ECO:0000256" key="10">
    <source>
        <dbReference type="ARBA" id="ARBA00022840"/>
    </source>
</evidence>
<dbReference type="EMBL" id="LWHJ01000027">
    <property type="protein sequence ID" value="OAQ39569.1"/>
    <property type="molecule type" value="Genomic_DNA"/>
</dbReference>
<dbReference type="Gene3D" id="1.10.287.130">
    <property type="match status" value="1"/>
</dbReference>
<dbReference type="InterPro" id="IPR036890">
    <property type="entry name" value="HATPase_C_sf"/>
</dbReference>
<dbReference type="PANTHER" id="PTHR45528">
    <property type="entry name" value="SENSOR HISTIDINE KINASE CPXA"/>
    <property type="match status" value="1"/>
</dbReference>
<reference evidence="16 17" key="1">
    <citation type="submission" date="2016-04" db="EMBL/GenBank/DDBJ databases">
        <authorList>
            <person name="Evans L.H."/>
            <person name="Alamgir A."/>
            <person name="Owens N."/>
            <person name="Weber N.D."/>
            <person name="Virtaneva K."/>
            <person name="Barbian K."/>
            <person name="Babar A."/>
            <person name="Rosenke K."/>
        </authorList>
    </citation>
    <scope>NUCLEOTIDE SEQUENCE [LARGE SCALE GENOMIC DNA]</scope>
    <source>
        <strain evidence="16 17">CCM 8644</strain>
    </source>
</reference>
<dbReference type="GO" id="GO:0005524">
    <property type="term" value="F:ATP binding"/>
    <property type="evidence" value="ECO:0007669"/>
    <property type="project" value="UniProtKB-KW"/>
</dbReference>
<organism evidence="16 17">
    <name type="scientific">Pedobacter psychrophilus</name>
    <dbReference type="NCBI Taxonomy" id="1826909"/>
    <lineage>
        <taxon>Bacteria</taxon>
        <taxon>Pseudomonadati</taxon>
        <taxon>Bacteroidota</taxon>
        <taxon>Sphingobacteriia</taxon>
        <taxon>Sphingobacteriales</taxon>
        <taxon>Sphingobacteriaceae</taxon>
        <taxon>Pedobacter</taxon>
    </lineage>
</organism>
<dbReference type="AlphaFoldDB" id="A0A179DGD2"/>
<dbReference type="InterPro" id="IPR050398">
    <property type="entry name" value="HssS/ArlS-like"/>
</dbReference>
<keyword evidence="12" id="KW-0902">Two-component regulatory system</keyword>
<dbReference type="InterPro" id="IPR003594">
    <property type="entry name" value="HATPase_dom"/>
</dbReference>
<keyword evidence="4" id="KW-1003">Cell membrane</keyword>
<keyword evidence="11 14" id="KW-1133">Transmembrane helix</keyword>
<evidence type="ECO:0000313" key="16">
    <source>
        <dbReference type="EMBL" id="OAQ39569.1"/>
    </source>
</evidence>
<keyword evidence="17" id="KW-1185">Reference proteome</keyword>
<name>A0A179DGD2_9SPHI</name>
<evidence type="ECO:0000259" key="15">
    <source>
        <dbReference type="PROSITE" id="PS50109"/>
    </source>
</evidence>
<evidence type="ECO:0000256" key="2">
    <source>
        <dbReference type="ARBA" id="ARBA00004651"/>
    </source>
</evidence>
<dbReference type="InterPro" id="IPR036097">
    <property type="entry name" value="HisK_dim/P_sf"/>
</dbReference>
<dbReference type="InterPro" id="IPR005467">
    <property type="entry name" value="His_kinase_dom"/>
</dbReference>
<feature type="domain" description="Histidine kinase" evidence="15">
    <location>
        <begin position="219"/>
        <end position="423"/>
    </location>
</feature>
<evidence type="ECO:0000256" key="5">
    <source>
        <dbReference type="ARBA" id="ARBA00022553"/>
    </source>
</evidence>
<dbReference type="InterPro" id="IPR003661">
    <property type="entry name" value="HisK_dim/P_dom"/>
</dbReference>
<dbReference type="SUPFAM" id="SSF47384">
    <property type="entry name" value="Homodimeric domain of signal transducing histidine kinase"/>
    <property type="match status" value="1"/>
</dbReference>
<evidence type="ECO:0000256" key="6">
    <source>
        <dbReference type="ARBA" id="ARBA00022679"/>
    </source>
</evidence>
<dbReference type="RefSeq" id="WP_068822186.1">
    <property type="nucleotide sequence ID" value="NZ_LWHJ01000027.1"/>
</dbReference>
<accession>A0A179DGD2</accession>
<comment type="caution">
    <text evidence="16">The sequence shown here is derived from an EMBL/GenBank/DDBJ whole genome shotgun (WGS) entry which is preliminary data.</text>
</comment>
<evidence type="ECO:0000256" key="11">
    <source>
        <dbReference type="ARBA" id="ARBA00022989"/>
    </source>
</evidence>
<sequence length="423" mass="49031">MKLLKYSSRQYLWLSAIIILLSIPSFYFVVNSLFLKSTDQNLKKEATQLPTHLIQLKEESDLILWKNIDHDVVISDFDPNNFKVGPFTKEIYNPETKEDERYRILETKNDIFGKTYNISFKVSLVENDDLIKSILIVQITLLLLLFIGFQLVNRSISKKIWLPFNKILTFLKDYDLDNKTPLNEEILGIDEFNDLNLEVNGLISRTEKTYHLQKEFTENAAHELQTPIAIIKTKLDLFLQESNLTKNQSLIVEQISYVLQKLGNLNKNLLLLSKLENQQFHFNEDVEVKEQVLSAIENLNFFAEAKYQQILFNKSKEVFIEGNLNLFSQLIQNLLINAIQHSSKGTIINITLTSESLTISNEGKEFDFTQEKLFSRFSKTIEKDQKGNGLGLAISKKIAEVHQLDLTYKYDKAKHCFIISFKA</sequence>
<dbReference type="STRING" id="1826909.A5893_08215"/>
<keyword evidence="7 14" id="KW-0812">Transmembrane</keyword>
<dbReference type="CDD" id="cd00082">
    <property type="entry name" value="HisKA"/>
    <property type="match status" value="1"/>
</dbReference>
<reference evidence="16 17" key="2">
    <citation type="submission" date="2016-06" db="EMBL/GenBank/DDBJ databases">
        <title>Pedobacter psychrophilus sp. nov., isolated from Antarctic fragmentary rock.</title>
        <authorList>
            <person name="Svec P."/>
        </authorList>
    </citation>
    <scope>NUCLEOTIDE SEQUENCE [LARGE SCALE GENOMIC DNA]</scope>
    <source>
        <strain evidence="16 17">CCM 8644</strain>
    </source>
</reference>
<dbReference type="GO" id="GO:0005886">
    <property type="term" value="C:plasma membrane"/>
    <property type="evidence" value="ECO:0007669"/>
    <property type="project" value="UniProtKB-SubCell"/>
</dbReference>
<dbReference type="SMART" id="SM00387">
    <property type="entry name" value="HATPase_c"/>
    <property type="match status" value="1"/>
</dbReference>
<keyword evidence="8" id="KW-0547">Nucleotide-binding</keyword>